<proteinExistence type="predicted"/>
<evidence type="ECO:0008006" key="4">
    <source>
        <dbReference type="Google" id="ProtNLM"/>
    </source>
</evidence>
<evidence type="ECO:0000313" key="2">
    <source>
        <dbReference type="EMBL" id="CAG9323751.1"/>
    </source>
</evidence>
<evidence type="ECO:0000313" key="3">
    <source>
        <dbReference type="Proteomes" id="UP001162131"/>
    </source>
</evidence>
<sequence>MKRRLKYSKSIVFIGKQKSALLNYILAKFNNQEEKYIGSSLFLLKTIFFWFLIIVYTNYQLFQLIQYFFSKSYVFYYYLLNFWFFINSLQLKRIKCEDIDWVL</sequence>
<protein>
    <recommendedName>
        <fullName evidence="4">Transmembrane protein</fullName>
    </recommendedName>
</protein>
<evidence type="ECO:0000256" key="1">
    <source>
        <dbReference type="SAM" id="Phobius"/>
    </source>
</evidence>
<gene>
    <name evidence="2" type="ORF">BSTOLATCC_MIC34790</name>
</gene>
<keyword evidence="1" id="KW-0472">Membrane</keyword>
<accession>A0AAU9JDL8</accession>
<organism evidence="2 3">
    <name type="scientific">Blepharisma stoltei</name>
    <dbReference type="NCBI Taxonomy" id="1481888"/>
    <lineage>
        <taxon>Eukaryota</taxon>
        <taxon>Sar</taxon>
        <taxon>Alveolata</taxon>
        <taxon>Ciliophora</taxon>
        <taxon>Postciliodesmatophora</taxon>
        <taxon>Heterotrichea</taxon>
        <taxon>Heterotrichida</taxon>
        <taxon>Blepharismidae</taxon>
        <taxon>Blepharisma</taxon>
    </lineage>
</organism>
<feature type="transmembrane region" description="Helical" evidence="1">
    <location>
        <begin position="65"/>
        <end position="86"/>
    </location>
</feature>
<keyword evidence="1" id="KW-1133">Transmembrane helix</keyword>
<dbReference type="AlphaFoldDB" id="A0AAU9JDL8"/>
<keyword evidence="1" id="KW-0812">Transmembrane</keyword>
<name>A0AAU9JDL8_9CILI</name>
<comment type="caution">
    <text evidence="2">The sequence shown here is derived from an EMBL/GenBank/DDBJ whole genome shotgun (WGS) entry which is preliminary data.</text>
</comment>
<keyword evidence="3" id="KW-1185">Reference proteome</keyword>
<dbReference type="EMBL" id="CAJZBQ010000035">
    <property type="protein sequence ID" value="CAG9323751.1"/>
    <property type="molecule type" value="Genomic_DNA"/>
</dbReference>
<feature type="transmembrane region" description="Helical" evidence="1">
    <location>
        <begin position="36"/>
        <end position="59"/>
    </location>
</feature>
<dbReference type="Proteomes" id="UP001162131">
    <property type="component" value="Unassembled WGS sequence"/>
</dbReference>
<reference evidence="2" key="1">
    <citation type="submission" date="2021-09" db="EMBL/GenBank/DDBJ databases">
        <authorList>
            <consortium name="AG Swart"/>
            <person name="Singh M."/>
            <person name="Singh A."/>
            <person name="Seah K."/>
            <person name="Emmerich C."/>
        </authorList>
    </citation>
    <scope>NUCLEOTIDE SEQUENCE</scope>
    <source>
        <strain evidence="2">ATCC30299</strain>
    </source>
</reference>